<dbReference type="PANTHER" id="PTHR32322">
    <property type="entry name" value="INNER MEMBRANE TRANSPORTER"/>
    <property type="match status" value="1"/>
</dbReference>
<feature type="transmembrane region" description="Helical" evidence="6">
    <location>
        <begin position="81"/>
        <end position="100"/>
    </location>
</feature>
<comment type="similarity">
    <text evidence="2">Belongs to the EamA transporter family.</text>
</comment>
<reference evidence="8 9" key="1">
    <citation type="submission" date="2016-10" db="EMBL/GenBank/DDBJ databases">
        <authorList>
            <person name="de Groot N.N."/>
        </authorList>
    </citation>
    <scope>NUCLEOTIDE SEQUENCE [LARGE SCALE GENOMIC DNA]</scope>
    <source>
        <strain evidence="8 9">DSM 2179</strain>
    </source>
</reference>
<feature type="transmembrane region" description="Helical" evidence="6">
    <location>
        <begin position="193"/>
        <end position="212"/>
    </location>
</feature>
<keyword evidence="4 6" id="KW-1133">Transmembrane helix</keyword>
<dbReference type="InterPro" id="IPR050638">
    <property type="entry name" value="AA-Vitamin_Transporters"/>
</dbReference>
<dbReference type="PANTHER" id="PTHR32322:SF2">
    <property type="entry name" value="EAMA DOMAIN-CONTAINING PROTEIN"/>
    <property type="match status" value="1"/>
</dbReference>
<gene>
    <name evidence="8" type="ORF">SAMN05660742_11079</name>
</gene>
<keyword evidence="5 6" id="KW-0472">Membrane</keyword>
<proteinExistence type="inferred from homology"/>
<evidence type="ECO:0000256" key="5">
    <source>
        <dbReference type="ARBA" id="ARBA00023136"/>
    </source>
</evidence>
<dbReference type="InterPro" id="IPR037185">
    <property type="entry name" value="EmrE-like"/>
</dbReference>
<name>A0A1H6ZRM8_9FIRM</name>
<feature type="transmembrane region" description="Helical" evidence="6">
    <location>
        <begin position="258"/>
        <end position="275"/>
    </location>
</feature>
<feature type="transmembrane region" description="Helical" evidence="6">
    <location>
        <begin position="106"/>
        <end position="126"/>
    </location>
</feature>
<comment type="subcellular location">
    <subcellularLocation>
        <location evidence="1">Membrane</location>
        <topology evidence="1">Multi-pass membrane protein</topology>
    </subcellularLocation>
</comment>
<evidence type="ECO:0000256" key="2">
    <source>
        <dbReference type="ARBA" id="ARBA00007362"/>
    </source>
</evidence>
<keyword evidence="9" id="KW-1185">Reference proteome</keyword>
<feature type="domain" description="EamA" evidence="7">
    <location>
        <begin position="164"/>
        <end position="298"/>
    </location>
</feature>
<dbReference type="STRING" id="84035.SAMN05660742_11079"/>
<organism evidence="8 9">
    <name type="scientific">Propionispira arboris</name>
    <dbReference type="NCBI Taxonomy" id="84035"/>
    <lineage>
        <taxon>Bacteria</taxon>
        <taxon>Bacillati</taxon>
        <taxon>Bacillota</taxon>
        <taxon>Negativicutes</taxon>
        <taxon>Selenomonadales</taxon>
        <taxon>Selenomonadaceae</taxon>
        <taxon>Propionispira</taxon>
    </lineage>
</organism>
<feature type="transmembrane region" description="Helical" evidence="6">
    <location>
        <begin position="162"/>
        <end position="181"/>
    </location>
</feature>
<dbReference type="InterPro" id="IPR000620">
    <property type="entry name" value="EamA_dom"/>
</dbReference>
<dbReference type="SUPFAM" id="SSF103481">
    <property type="entry name" value="Multidrug resistance efflux transporter EmrE"/>
    <property type="match status" value="2"/>
</dbReference>
<feature type="transmembrane region" description="Helical" evidence="6">
    <location>
        <begin position="133"/>
        <end position="150"/>
    </location>
</feature>
<feature type="transmembrane region" description="Helical" evidence="6">
    <location>
        <begin position="218"/>
        <end position="246"/>
    </location>
</feature>
<accession>A0A1H6ZRM8</accession>
<evidence type="ECO:0000259" key="7">
    <source>
        <dbReference type="Pfam" id="PF00892"/>
    </source>
</evidence>
<protein>
    <submittedName>
        <fullName evidence="8">Permease of the drug/metabolite transporter (DMT) superfamily</fullName>
    </submittedName>
</protein>
<dbReference type="Proteomes" id="UP000199662">
    <property type="component" value="Unassembled WGS sequence"/>
</dbReference>
<evidence type="ECO:0000256" key="1">
    <source>
        <dbReference type="ARBA" id="ARBA00004141"/>
    </source>
</evidence>
<keyword evidence="3 6" id="KW-0812">Transmembrane</keyword>
<dbReference type="Pfam" id="PF00892">
    <property type="entry name" value="EamA"/>
    <property type="match status" value="2"/>
</dbReference>
<evidence type="ECO:0000313" key="8">
    <source>
        <dbReference type="EMBL" id="SEJ55888.1"/>
    </source>
</evidence>
<dbReference type="AlphaFoldDB" id="A0A1H6ZRM8"/>
<evidence type="ECO:0000256" key="4">
    <source>
        <dbReference type="ARBA" id="ARBA00022989"/>
    </source>
</evidence>
<feature type="domain" description="EamA" evidence="7">
    <location>
        <begin position="17"/>
        <end position="150"/>
    </location>
</feature>
<sequence>MTKILQNMQVKYSPTLIANILIFFTMIAWGTSFISTKIVIAEVPPFTIAFIRLAITSCILWPIFRKYEPTTHLNKAGTRRFAITGLLGITIYFCFENIGIKLTTASNASLITSVTPILSITLNMLFCKARLSLCELLGVLLGIGGSYLTITANGALDTASNHFLGNIFVIGSMISWSFYTIFSKKQQSNNSDLAIVTYQTLFGTLFLFPFAVTEYQQWHLFSFSALLQIIYLAGVCSAACYFLYIYALKILDVTLTTIYLNLVPITGVITGYLVLDERILPSQLLGGTMILSAILIANLDKLLKFFRH</sequence>
<evidence type="ECO:0000256" key="6">
    <source>
        <dbReference type="SAM" id="Phobius"/>
    </source>
</evidence>
<feature type="transmembrane region" description="Helical" evidence="6">
    <location>
        <begin position="43"/>
        <end position="61"/>
    </location>
</feature>
<evidence type="ECO:0000313" key="9">
    <source>
        <dbReference type="Proteomes" id="UP000199662"/>
    </source>
</evidence>
<evidence type="ECO:0000256" key="3">
    <source>
        <dbReference type="ARBA" id="ARBA00022692"/>
    </source>
</evidence>
<feature type="transmembrane region" description="Helical" evidence="6">
    <location>
        <begin position="12"/>
        <end position="31"/>
    </location>
</feature>
<dbReference type="GO" id="GO:0016020">
    <property type="term" value="C:membrane"/>
    <property type="evidence" value="ECO:0007669"/>
    <property type="project" value="UniProtKB-SubCell"/>
</dbReference>
<dbReference type="EMBL" id="FNZK01000010">
    <property type="protein sequence ID" value="SEJ55888.1"/>
    <property type="molecule type" value="Genomic_DNA"/>
</dbReference>
<feature type="transmembrane region" description="Helical" evidence="6">
    <location>
        <begin position="281"/>
        <end position="299"/>
    </location>
</feature>
<dbReference type="RefSeq" id="WP_091831691.1">
    <property type="nucleotide sequence ID" value="NZ_FNZK01000010.1"/>
</dbReference>